<dbReference type="PROSITE" id="PS51257">
    <property type="entry name" value="PROKAR_LIPOPROTEIN"/>
    <property type="match status" value="1"/>
</dbReference>
<dbReference type="EMBL" id="JAABOO010000004">
    <property type="protein sequence ID" value="NER15441.1"/>
    <property type="molecule type" value="Genomic_DNA"/>
</dbReference>
<dbReference type="Proteomes" id="UP000468581">
    <property type="component" value="Unassembled WGS sequence"/>
</dbReference>
<sequence>MMKNFYLVIALLMLFSCNNGKKYHDNQQVELFEEVEEQEDALSDIRKFQRKLNKEFKDPETSPLTDKDRIGFNGLDFFPIDTTYRVKATLVRTPDELPFLMPTTTSRKSHEVKYGELHFTIEGKELVLNVYQNQQLKLTQEYKDYLFLPYTDETNGTETYGGGRYIDLSVPEGDTLILDFNKSYNPYCVYNPKYSCPIVPGENRLDVDIKAGVKDYEK</sequence>
<dbReference type="PANTHER" id="PTHR41913">
    <property type="entry name" value="DUF1684 DOMAIN-CONTAINING PROTEIN"/>
    <property type="match status" value="1"/>
</dbReference>
<proteinExistence type="predicted"/>
<dbReference type="RefSeq" id="WP_163608715.1">
    <property type="nucleotide sequence ID" value="NZ_JAABOO010000004.1"/>
</dbReference>
<accession>A0A6P0UQ28</accession>
<evidence type="ECO:0000313" key="1">
    <source>
        <dbReference type="EMBL" id="NER15441.1"/>
    </source>
</evidence>
<dbReference type="PANTHER" id="PTHR41913:SF1">
    <property type="entry name" value="DUF1684 DOMAIN-CONTAINING PROTEIN"/>
    <property type="match status" value="1"/>
</dbReference>
<dbReference type="InterPro" id="IPR012467">
    <property type="entry name" value="DUF1684"/>
</dbReference>
<dbReference type="AlphaFoldDB" id="A0A6P0UQ28"/>
<protein>
    <submittedName>
        <fullName evidence="1">DUF1684 domain-containing protein</fullName>
    </submittedName>
</protein>
<dbReference type="Pfam" id="PF07920">
    <property type="entry name" value="DUF1684"/>
    <property type="match status" value="1"/>
</dbReference>
<reference evidence="1 2" key="1">
    <citation type="submission" date="2020-01" db="EMBL/GenBank/DDBJ databases">
        <title>Leptobacterium flavescens.</title>
        <authorList>
            <person name="Wang G."/>
        </authorList>
    </citation>
    <scope>NUCLEOTIDE SEQUENCE [LARGE SCALE GENOMIC DNA]</scope>
    <source>
        <strain evidence="1 2">KCTC 22160</strain>
    </source>
</reference>
<organism evidence="1 2">
    <name type="scientific">Leptobacterium flavescens</name>
    <dbReference type="NCBI Taxonomy" id="472055"/>
    <lineage>
        <taxon>Bacteria</taxon>
        <taxon>Pseudomonadati</taxon>
        <taxon>Bacteroidota</taxon>
        <taxon>Flavobacteriia</taxon>
        <taxon>Flavobacteriales</taxon>
        <taxon>Flavobacteriaceae</taxon>
        <taxon>Leptobacterium</taxon>
    </lineage>
</organism>
<keyword evidence="2" id="KW-1185">Reference proteome</keyword>
<comment type="caution">
    <text evidence="1">The sequence shown here is derived from an EMBL/GenBank/DDBJ whole genome shotgun (WGS) entry which is preliminary data.</text>
</comment>
<gene>
    <name evidence="1" type="ORF">GWK08_18450</name>
</gene>
<evidence type="ECO:0000313" key="2">
    <source>
        <dbReference type="Proteomes" id="UP000468581"/>
    </source>
</evidence>
<name>A0A6P0UQ28_9FLAO</name>